<dbReference type="GeneID" id="79268529"/>
<keyword evidence="3" id="KW-1185">Reference proteome</keyword>
<dbReference type="EMBL" id="JBHTAG010000003">
    <property type="protein sequence ID" value="MFC7097557.1"/>
    <property type="molecule type" value="Genomic_DNA"/>
</dbReference>
<reference evidence="2 3" key="1">
    <citation type="journal article" date="2019" name="Int. J. Syst. Evol. Microbiol.">
        <title>The Global Catalogue of Microorganisms (GCM) 10K type strain sequencing project: providing services to taxonomists for standard genome sequencing and annotation.</title>
        <authorList>
            <consortium name="The Broad Institute Genomics Platform"/>
            <consortium name="The Broad Institute Genome Sequencing Center for Infectious Disease"/>
            <person name="Wu L."/>
            <person name="Ma J."/>
        </authorList>
    </citation>
    <scope>NUCLEOTIDE SEQUENCE [LARGE SCALE GENOMIC DNA]</scope>
    <source>
        <strain evidence="2 3">DT55</strain>
    </source>
</reference>
<organism evidence="2 3">
    <name type="scientific">Halobaculum marinum</name>
    <dbReference type="NCBI Taxonomy" id="3031996"/>
    <lineage>
        <taxon>Archaea</taxon>
        <taxon>Methanobacteriati</taxon>
        <taxon>Methanobacteriota</taxon>
        <taxon>Stenosarchaea group</taxon>
        <taxon>Halobacteria</taxon>
        <taxon>Halobacteriales</taxon>
        <taxon>Haloferacaceae</taxon>
        <taxon>Halobaculum</taxon>
    </lineage>
</organism>
<dbReference type="AlphaFoldDB" id="A0ABD5X203"/>
<evidence type="ECO:0000313" key="2">
    <source>
        <dbReference type="EMBL" id="MFC7097557.1"/>
    </source>
</evidence>
<proteinExistence type="predicted"/>
<gene>
    <name evidence="2" type="ORF">ACFQKD_09600</name>
</gene>
<evidence type="ECO:0008006" key="4">
    <source>
        <dbReference type="Google" id="ProtNLM"/>
    </source>
</evidence>
<evidence type="ECO:0000313" key="3">
    <source>
        <dbReference type="Proteomes" id="UP001596388"/>
    </source>
</evidence>
<sequence length="91" mass="8786">MGKVLAGSATAAVTTTANAPERSAPATAAALLGSLRSPAVLAGSGFAERSAPFNPTLLSDGPSVASGTPACAAEGSRESVRVAFVVSSPDQ</sequence>
<feature type="region of interest" description="Disordered" evidence="1">
    <location>
        <begin position="1"/>
        <end position="22"/>
    </location>
</feature>
<comment type="caution">
    <text evidence="2">The sequence shown here is derived from an EMBL/GenBank/DDBJ whole genome shotgun (WGS) entry which is preliminary data.</text>
</comment>
<accession>A0ABD5X203</accession>
<protein>
    <recommendedName>
        <fullName evidence="4">Secreted protein</fullName>
    </recommendedName>
</protein>
<dbReference type="RefSeq" id="WP_276237953.1">
    <property type="nucleotide sequence ID" value="NZ_CP119989.1"/>
</dbReference>
<dbReference type="Proteomes" id="UP001596388">
    <property type="component" value="Unassembled WGS sequence"/>
</dbReference>
<evidence type="ECO:0000256" key="1">
    <source>
        <dbReference type="SAM" id="MobiDB-lite"/>
    </source>
</evidence>
<name>A0ABD5X203_9EURY</name>